<dbReference type="CDD" id="cd07816">
    <property type="entry name" value="Bet_v1-like"/>
    <property type="match status" value="1"/>
</dbReference>
<dbReference type="OMA" id="NYIHEGK"/>
<dbReference type="GO" id="GO:0006952">
    <property type="term" value="P:defense response"/>
    <property type="evidence" value="ECO:0007669"/>
    <property type="project" value="InterPro"/>
</dbReference>
<reference evidence="3" key="1">
    <citation type="journal article" date="2014" name="Science">
        <title>The coffee genome provides insight into the convergent evolution of caffeine biosynthesis.</title>
        <authorList>
            <person name="Denoeud F."/>
            <person name="Carretero-Paulet L."/>
            <person name="Dereeper A."/>
            <person name="Droc G."/>
            <person name="Guyot R."/>
            <person name="Pietrella M."/>
            <person name="Zheng C."/>
            <person name="Alberti A."/>
            <person name="Anthony F."/>
            <person name="Aprea G."/>
            <person name="Aury J.M."/>
            <person name="Bento P."/>
            <person name="Bernard M."/>
            <person name="Bocs S."/>
            <person name="Campa C."/>
            <person name="Cenci A."/>
            <person name="Combes M.C."/>
            <person name="Crouzillat D."/>
            <person name="Da Silva C."/>
            <person name="Daddiego L."/>
            <person name="De Bellis F."/>
            <person name="Dussert S."/>
            <person name="Garsmeur O."/>
            <person name="Gayraud T."/>
            <person name="Guignon V."/>
            <person name="Jahn K."/>
            <person name="Jamilloux V."/>
            <person name="Joet T."/>
            <person name="Labadie K."/>
            <person name="Lan T."/>
            <person name="Leclercq J."/>
            <person name="Lepelley M."/>
            <person name="Leroy T."/>
            <person name="Li L.T."/>
            <person name="Librado P."/>
            <person name="Lopez L."/>
            <person name="Munoz A."/>
            <person name="Noel B."/>
            <person name="Pallavicini A."/>
            <person name="Perrotta G."/>
            <person name="Poncet V."/>
            <person name="Pot D."/>
            <person name="Priyono X."/>
            <person name="Rigoreau M."/>
            <person name="Rouard M."/>
            <person name="Rozas J."/>
            <person name="Tranchant-Dubreuil C."/>
            <person name="VanBuren R."/>
            <person name="Zhang Q."/>
            <person name="Andrade A.C."/>
            <person name="Argout X."/>
            <person name="Bertrand B."/>
            <person name="de Kochko A."/>
            <person name="Graziosi G."/>
            <person name="Henry R.J."/>
            <person name="Jayarama X."/>
            <person name="Ming R."/>
            <person name="Nagai C."/>
            <person name="Rounsley S."/>
            <person name="Sankoff D."/>
            <person name="Giuliano G."/>
            <person name="Albert V.A."/>
            <person name="Wincker P."/>
            <person name="Lashermes P."/>
        </authorList>
    </citation>
    <scope>NUCLEOTIDE SEQUENCE [LARGE SCALE GENOMIC DNA]</scope>
    <source>
        <strain evidence="3">cv. DH200-94</strain>
    </source>
</reference>
<evidence type="ECO:0000259" key="1">
    <source>
        <dbReference type="SMART" id="SM01037"/>
    </source>
</evidence>
<protein>
    <submittedName>
        <fullName evidence="2">DH200=94 genomic scaffold, scaffold_7755</fullName>
    </submittedName>
</protein>
<dbReference type="EMBL" id="HG746839">
    <property type="protein sequence ID" value="CDP21915.1"/>
    <property type="molecule type" value="Genomic_DNA"/>
</dbReference>
<sequence length="150" mass="17099">MSLTGKLVFQIEIKSNGDVFHELFKNKPYEVSSISPDIVHGCELHHGDWGTVGSIIFWTYTHDGQKKVAKEIIESIDKEKKSVTFKVIEGDLLKLYKSFIITVQVENHGQNNLVIWTLQYEKLNHSVPDPTTIADLATKLTKDIETHHLK</sequence>
<dbReference type="PhylomeDB" id="A0A068VM83"/>
<dbReference type="InterPro" id="IPR000916">
    <property type="entry name" value="Bet_v_I/MLP"/>
</dbReference>
<organism evidence="2 3">
    <name type="scientific">Coffea canephora</name>
    <name type="common">Robusta coffee</name>
    <dbReference type="NCBI Taxonomy" id="49390"/>
    <lineage>
        <taxon>Eukaryota</taxon>
        <taxon>Viridiplantae</taxon>
        <taxon>Streptophyta</taxon>
        <taxon>Embryophyta</taxon>
        <taxon>Tracheophyta</taxon>
        <taxon>Spermatophyta</taxon>
        <taxon>Magnoliopsida</taxon>
        <taxon>eudicotyledons</taxon>
        <taxon>Gunneridae</taxon>
        <taxon>Pentapetalae</taxon>
        <taxon>asterids</taxon>
        <taxon>lamiids</taxon>
        <taxon>Gentianales</taxon>
        <taxon>Rubiaceae</taxon>
        <taxon>Ixoroideae</taxon>
        <taxon>Gardenieae complex</taxon>
        <taxon>Bertiereae - Coffeeae clade</taxon>
        <taxon>Coffeeae</taxon>
        <taxon>Coffea</taxon>
    </lineage>
</organism>
<dbReference type="Pfam" id="PF00407">
    <property type="entry name" value="Bet_v_1"/>
    <property type="match status" value="1"/>
</dbReference>
<dbReference type="SUPFAM" id="SSF55961">
    <property type="entry name" value="Bet v1-like"/>
    <property type="match status" value="1"/>
</dbReference>
<feature type="domain" description="Bet v I/Major latex protein" evidence="1">
    <location>
        <begin position="2"/>
        <end position="150"/>
    </location>
</feature>
<dbReference type="InParanoid" id="A0A068VM83"/>
<dbReference type="PANTHER" id="PTHR31907">
    <property type="entry name" value="MLP-LIKE PROTEIN 423"/>
    <property type="match status" value="1"/>
</dbReference>
<evidence type="ECO:0000313" key="3">
    <source>
        <dbReference type="Proteomes" id="UP000295252"/>
    </source>
</evidence>
<dbReference type="AlphaFoldDB" id="A0A068VM83"/>
<dbReference type="InterPro" id="IPR051761">
    <property type="entry name" value="MLP-like_ligand-binding"/>
</dbReference>
<evidence type="ECO:0000313" key="2">
    <source>
        <dbReference type="EMBL" id="CDP21915.1"/>
    </source>
</evidence>
<name>A0A068VM83_COFCA</name>
<dbReference type="Proteomes" id="UP000295252">
    <property type="component" value="Unassembled WGS sequence"/>
</dbReference>
<dbReference type="InterPro" id="IPR023393">
    <property type="entry name" value="START-like_dom_sf"/>
</dbReference>
<keyword evidence="3" id="KW-1185">Reference proteome</keyword>
<dbReference type="FunCoup" id="A0A068VM83">
    <property type="interactions" value="303"/>
</dbReference>
<proteinExistence type="predicted"/>
<dbReference type="SMART" id="SM01037">
    <property type="entry name" value="Bet_v_1"/>
    <property type="match status" value="1"/>
</dbReference>
<gene>
    <name evidence="2" type="ORF">GSCOC_T00007571001</name>
</gene>
<accession>A0A068VM83</accession>
<dbReference type="Gramene" id="CDP21915">
    <property type="protein sequence ID" value="CDP21915"/>
    <property type="gene ID" value="GSCOC_T00007571001"/>
</dbReference>
<dbReference type="STRING" id="49390.A0A068VM83"/>
<dbReference type="Gene3D" id="3.30.530.20">
    <property type="match status" value="1"/>
</dbReference>